<dbReference type="EMBL" id="CP017555">
    <property type="protein sequence ID" value="AOW02438.1"/>
    <property type="molecule type" value="Genomic_DNA"/>
</dbReference>
<accession>A0A1D8N9X5</accession>
<dbReference type="GO" id="GO:0031505">
    <property type="term" value="P:fungal-type cell wall organization"/>
    <property type="evidence" value="ECO:0007669"/>
    <property type="project" value="TreeGrafter"/>
</dbReference>
<dbReference type="PANTHER" id="PTHR31468">
    <property type="entry name" value="1,3-BETA-GLUCANOSYLTRANSFERASE GAS1"/>
    <property type="match status" value="1"/>
</dbReference>
<evidence type="ECO:0000256" key="7">
    <source>
        <dbReference type="SAM" id="MobiDB-lite"/>
    </source>
</evidence>
<sequence>MTLLAEAGIYLILDVNSPRIGESLNRYEPWTTYHEKYLEHIFKVVEQFSHYNNTLAFFAGNEVVNDDQSAMVSPNYIKAVVRDLKYYLANQSPRKIPVGYSAADDLKYRTSLAQYLECGDEMSSVDFYGVNSYQWCGEQSFVSSGYDRLVDDYRDYSLPLIFSEYGCNEVKPRTFQEVRAVYSSSMTDVFSGGLIYEFSQEPNDYGLVQIYKNHSAQVLEDFEALKKAYHDAPKAKLSDFRAVERPQRCELVYPNINTMNPLPDTFGLDMITRGVRAPRGKYVDLHKRGTSYTIYDLEGNVIEDTEVQQVIDLKEPLAAPPPSPPTRKAPAVPEPKDPVEPVYDEYPKKVATVEEEDDHEVVNPRRPFERKSECDSCGTDIDGDGWSRDFFSSFNYANLLETSTGSYRDTAVLGWIKYLVSVMLGVVVVEVVRLM</sequence>
<keyword evidence="4" id="KW-0732">Signal</keyword>
<evidence type="ECO:0000256" key="2">
    <source>
        <dbReference type="ARBA" id="ARBA00007528"/>
    </source>
</evidence>
<evidence type="ECO:0000256" key="1">
    <source>
        <dbReference type="ARBA" id="ARBA00004589"/>
    </source>
</evidence>
<name>A0A1D8N9X5_YARLL</name>
<dbReference type="VEuPathDB" id="FungiDB:YALI0_C06644g"/>
<dbReference type="SUPFAM" id="SSF51445">
    <property type="entry name" value="(Trans)glycosidases"/>
    <property type="match status" value="1"/>
</dbReference>
<keyword evidence="6" id="KW-0808">Transferase</keyword>
<reference evidence="8 9" key="1">
    <citation type="journal article" date="2016" name="PLoS ONE">
        <title>Sequence Assembly of Yarrowia lipolytica Strain W29/CLIB89 Shows Transposable Element Diversity.</title>
        <authorList>
            <person name="Magnan C."/>
            <person name="Yu J."/>
            <person name="Chang I."/>
            <person name="Jahn E."/>
            <person name="Kanomata Y."/>
            <person name="Wu J."/>
            <person name="Zeller M."/>
            <person name="Oakes M."/>
            <person name="Baldi P."/>
            <person name="Sandmeyer S."/>
        </authorList>
    </citation>
    <scope>NUCLEOTIDE SEQUENCE [LARGE SCALE GENOMIC DNA]</scope>
    <source>
        <strain evidence="9">CLIB89(W29)</strain>
    </source>
</reference>
<evidence type="ECO:0000256" key="6">
    <source>
        <dbReference type="RuleBase" id="RU361209"/>
    </source>
</evidence>
<dbReference type="eggNOG" id="ENOG502QRZZ">
    <property type="taxonomic scope" value="Eukaryota"/>
</dbReference>
<keyword evidence="3 6" id="KW-0336">GPI-anchor</keyword>
<evidence type="ECO:0000313" key="9">
    <source>
        <dbReference type="Proteomes" id="UP000182444"/>
    </source>
</evidence>
<evidence type="ECO:0000256" key="3">
    <source>
        <dbReference type="ARBA" id="ARBA00022622"/>
    </source>
</evidence>
<evidence type="ECO:0000256" key="5">
    <source>
        <dbReference type="ARBA" id="ARBA00023180"/>
    </source>
</evidence>
<feature type="region of interest" description="Disordered" evidence="7">
    <location>
        <begin position="356"/>
        <end position="376"/>
    </location>
</feature>
<dbReference type="GO" id="GO:0071970">
    <property type="term" value="P:fungal-type cell wall (1-&gt;3)-beta-D-glucan biosynthetic process"/>
    <property type="evidence" value="ECO:0007669"/>
    <property type="project" value="TreeGrafter"/>
</dbReference>
<keyword evidence="6" id="KW-0472">Membrane</keyword>
<dbReference type="InterPro" id="IPR004886">
    <property type="entry name" value="Glucanosyltransferase"/>
</dbReference>
<keyword evidence="5" id="KW-0325">Glycoprotein</keyword>
<dbReference type="EC" id="2.4.1.-" evidence="6"/>
<dbReference type="Gene3D" id="3.20.20.80">
    <property type="entry name" value="Glycosidases"/>
    <property type="match status" value="1"/>
</dbReference>
<feature type="compositionally biased region" description="Pro residues" evidence="7">
    <location>
        <begin position="318"/>
        <end position="327"/>
    </location>
</feature>
<evidence type="ECO:0000256" key="4">
    <source>
        <dbReference type="ARBA" id="ARBA00022729"/>
    </source>
</evidence>
<dbReference type="VEuPathDB" id="FungiDB:YALI1_C08922g"/>
<dbReference type="AlphaFoldDB" id="A0A1D8N9X5"/>
<dbReference type="GO" id="GO:0005886">
    <property type="term" value="C:plasma membrane"/>
    <property type="evidence" value="ECO:0007669"/>
    <property type="project" value="UniProtKB-SubCell"/>
</dbReference>
<dbReference type="GeneID" id="94582867"/>
<organism evidence="8 9">
    <name type="scientific">Yarrowia lipolytica</name>
    <name type="common">Candida lipolytica</name>
    <dbReference type="NCBI Taxonomy" id="4952"/>
    <lineage>
        <taxon>Eukaryota</taxon>
        <taxon>Fungi</taxon>
        <taxon>Dikarya</taxon>
        <taxon>Ascomycota</taxon>
        <taxon>Saccharomycotina</taxon>
        <taxon>Dipodascomycetes</taxon>
        <taxon>Dipodascales</taxon>
        <taxon>Dipodascales incertae sedis</taxon>
        <taxon>Yarrowia</taxon>
    </lineage>
</organism>
<comment type="similarity">
    <text evidence="2 6">Belongs to the glycosyl hydrolase 72 family.</text>
</comment>
<proteinExistence type="inferred from homology"/>
<dbReference type="PANTHER" id="PTHR31468:SF14">
    <property type="entry name" value="1,3-BETA-GLUCANOSYLTRANSFERASE GAS4"/>
    <property type="match status" value="1"/>
</dbReference>
<gene>
    <name evidence="8" type="ORF">YALI1_C08922g</name>
</gene>
<comment type="subcellular location">
    <subcellularLocation>
        <location evidence="6">Cell membrane</location>
        <topology evidence="6">Lipid-anchor</topology>
        <topology evidence="6">GPI-anchor</topology>
    </subcellularLocation>
    <subcellularLocation>
        <location evidence="1">Membrane</location>
        <topology evidence="1">Lipid-anchor</topology>
        <topology evidence="1">GPI-anchor</topology>
    </subcellularLocation>
</comment>
<dbReference type="RefSeq" id="XP_068138329.1">
    <property type="nucleotide sequence ID" value="XM_068282228.1"/>
</dbReference>
<dbReference type="InterPro" id="IPR017853">
    <property type="entry name" value="GH"/>
</dbReference>
<keyword evidence="6" id="KW-0449">Lipoprotein</keyword>
<dbReference type="GO" id="GO:0042124">
    <property type="term" value="F:1,3-beta-glucanosyltransferase activity"/>
    <property type="evidence" value="ECO:0007669"/>
    <property type="project" value="TreeGrafter"/>
</dbReference>
<dbReference type="Pfam" id="PF03198">
    <property type="entry name" value="Glyco_hydro_72"/>
    <property type="match status" value="1"/>
</dbReference>
<evidence type="ECO:0000313" key="8">
    <source>
        <dbReference type="EMBL" id="AOW02438.1"/>
    </source>
</evidence>
<dbReference type="Proteomes" id="UP000182444">
    <property type="component" value="Chromosome 1C"/>
</dbReference>
<feature type="region of interest" description="Disordered" evidence="7">
    <location>
        <begin position="316"/>
        <end position="342"/>
    </location>
</feature>
<protein>
    <recommendedName>
        <fullName evidence="6">1,3-beta-glucanosyltransferase</fullName>
        <ecNumber evidence="6">2.4.1.-</ecNumber>
    </recommendedName>
</protein>
<comment type="function">
    <text evidence="6">Splits internally a 1,3-beta-glucan molecule and transfers the newly generated reducing end (the donor) to the non-reducing end of another 1,3-beta-glucan molecule (the acceptor) forming a 1,3-beta linkage, resulting in the elongation of 1,3-beta-glucan chains in the cell wall.</text>
</comment>
<dbReference type="GO" id="GO:0098552">
    <property type="term" value="C:side of membrane"/>
    <property type="evidence" value="ECO:0007669"/>
    <property type="project" value="UniProtKB-KW"/>
</dbReference>
<feature type="compositionally biased region" description="Basic and acidic residues" evidence="7">
    <location>
        <begin position="360"/>
        <end position="374"/>
    </location>
</feature>